<feature type="transmembrane region" description="Helical" evidence="7">
    <location>
        <begin position="111"/>
        <end position="129"/>
    </location>
</feature>
<evidence type="ECO:0000256" key="6">
    <source>
        <dbReference type="ARBA" id="ARBA00023136"/>
    </source>
</evidence>
<reference evidence="8 9" key="1">
    <citation type="submission" date="2019-08" db="EMBL/GenBank/DDBJ databases">
        <authorList>
            <person name="Karlyshev A.V."/>
        </authorList>
    </citation>
    <scope>NUCLEOTIDE SEQUENCE [LARGE SCALE GENOMIC DNA]</scope>
    <source>
        <strain evidence="8 9">Alg18-2.2</strain>
    </source>
</reference>
<comment type="caution">
    <text evidence="8">The sequence shown here is derived from an EMBL/GenBank/DDBJ whole genome shotgun (WGS) entry which is preliminary data.</text>
</comment>
<name>A0A5C8KND6_9GAMM</name>
<dbReference type="InterPro" id="IPR032808">
    <property type="entry name" value="DoxX"/>
</dbReference>
<keyword evidence="3" id="KW-1003">Cell membrane</keyword>
<dbReference type="EMBL" id="VRTS01000007">
    <property type="protein sequence ID" value="TXK61010.1"/>
    <property type="molecule type" value="Genomic_DNA"/>
</dbReference>
<dbReference type="Pfam" id="PF07681">
    <property type="entry name" value="DoxX"/>
    <property type="match status" value="1"/>
</dbReference>
<proteinExistence type="inferred from homology"/>
<accession>A0A5C8KND6</accession>
<dbReference type="PANTHER" id="PTHR33452:SF1">
    <property type="entry name" value="INNER MEMBRANE PROTEIN YPHA-RELATED"/>
    <property type="match status" value="1"/>
</dbReference>
<keyword evidence="5 7" id="KW-1133">Transmembrane helix</keyword>
<evidence type="ECO:0000256" key="3">
    <source>
        <dbReference type="ARBA" id="ARBA00022475"/>
    </source>
</evidence>
<dbReference type="Proteomes" id="UP000321248">
    <property type="component" value="Unassembled WGS sequence"/>
</dbReference>
<dbReference type="PANTHER" id="PTHR33452">
    <property type="entry name" value="OXIDOREDUCTASE CATD-RELATED"/>
    <property type="match status" value="1"/>
</dbReference>
<organism evidence="8 9">
    <name type="scientific">Alkalisalibacterium limincola</name>
    <dbReference type="NCBI Taxonomy" id="2699169"/>
    <lineage>
        <taxon>Bacteria</taxon>
        <taxon>Pseudomonadati</taxon>
        <taxon>Pseudomonadota</taxon>
        <taxon>Gammaproteobacteria</taxon>
        <taxon>Lysobacterales</taxon>
        <taxon>Lysobacteraceae</taxon>
        <taxon>Alkalisalibacterium</taxon>
    </lineage>
</organism>
<evidence type="ECO:0000256" key="4">
    <source>
        <dbReference type="ARBA" id="ARBA00022692"/>
    </source>
</evidence>
<dbReference type="RefSeq" id="WP_147892053.1">
    <property type="nucleotide sequence ID" value="NZ_VRTS01000007.1"/>
</dbReference>
<comment type="subcellular location">
    <subcellularLocation>
        <location evidence="1">Cell membrane</location>
        <topology evidence="1">Multi-pass membrane protein</topology>
    </subcellularLocation>
</comment>
<keyword evidence="6 7" id="KW-0472">Membrane</keyword>
<dbReference type="AlphaFoldDB" id="A0A5C8KND6"/>
<evidence type="ECO:0000313" key="9">
    <source>
        <dbReference type="Proteomes" id="UP000321248"/>
    </source>
</evidence>
<dbReference type="OrthoDB" id="8778559at2"/>
<comment type="similarity">
    <text evidence="2">Belongs to the DoxX family.</text>
</comment>
<dbReference type="GO" id="GO:0005886">
    <property type="term" value="C:plasma membrane"/>
    <property type="evidence" value="ECO:0007669"/>
    <property type="project" value="UniProtKB-SubCell"/>
</dbReference>
<dbReference type="InterPro" id="IPR051907">
    <property type="entry name" value="DoxX-like_oxidoreductase"/>
</dbReference>
<evidence type="ECO:0000256" key="7">
    <source>
        <dbReference type="SAM" id="Phobius"/>
    </source>
</evidence>
<evidence type="ECO:0000313" key="8">
    <source>
        <dbReference type="EMBL" id="TXK61010.1"/>
    </source>
</evidence>
<feature type="transmembrane region" description="Helical" evidence="7">
    <location>
        <begin position="12"/>
        <end position="31"/>
    </location>
</feature>
<evidence type="ECO:0000256" key="1">
    <source>
        <dbReference type="ARBA" id="ARBA00004651"/>
    </source>
</evidence>
<keyword evidence="4 7" id="KW-0812">Transmembrane</keyword>
<evidence type="ECO:0000256" key="5">
    <source>
        <dbReference type="ARBA" id="ARBA00022989"/>
    </source>
</evidence>
<keyword evidence="9" id="KW-1185">Reference proteome</keyword>
<protein>
    <submittedName>
        <fullName evidence="8">DoxX family protein</fullName>
    </submittedName>
</protein>
<feature type="transmembrane region" description="Helical" evidence="7">
    <location>
        <begin position="51"/>
        <end position="74"/>
    </location>
</feature>
<gene>
    <name evidence="8" type="ORF">FU658_10570</name>
</gene>
<sequence length="137" mass="15090">MSVWSKVPLNPWLAVHVLRVAMAVVFLSHGLTRAWMDRVTPFGEVLDAWGFPVGIAWAWGVTLLEIIGGLLLLANLFIRPLAALFVIQMLVGIWFVHLPNGWFVVGHGQNGMEYSFLIIAACLALFSLANPDARHSG</sequence>
<evidence type="ECO:0000256" key="2">
    <source>
        <dbReference type="ARBA" id="ARBA00006679"/>
    </source>
</evidence>
<feature type="transmembrane region" description="Helical" evidence="7">
    <location>
        <begin position="81"/>
        <end position="99"/>
    </location>
</feature>